<gene>
    <name evidence="5" type="primary">LRTOMT</name>
    <name evidence="5" type="ORF">g.160874</name>
</gene>
<dbReference type="GO" id="GO:0005737">
    <property type="term" value="C:cytoplasm"/>
    <property type="evidence" value="ECO:0007669"/>
    <property type="project" value="UniProtKB-SubCell"/>
</dbReference>
<evidence type="ECO:0000256" key="2">
    <source>
        <dbReference type="ARBA" id="ARBA00022490"/>
    </source>
</evidence>
<dbReference type="SUPFAM" id="SSF52058">
    <property type="entry name" value="L domain-like"/>
    <property type="match status" value="1"/>
</dbReference>
<evidence type="ECO:0000313" key="5">
    <source>
        <dbReference type="EMBL" id="MBY78838.1"/>
    </source>
</evidence>
<protein>
    <submittedName>
        <fullName evidence="5">Leucine-rich repeat-containing protein 51</fullName>
    </submittedName>
</protein>
<name>A0A2S2QMC0_9HEMI</name>
<organism evidence="5">
    <name type="scientific">Sipha flava</name>
    <name type="common">yellow sugarcane aphid</name>
    <dbReference type="NCBI Taxonomy" id="143950"/>
    <lineage>
        <taxon>Eukaryota</taxon>
        <taxon>Metazoa</taxon>
        <taxon>Ecdysozoa</taxon>
        <taxon>Arthropoda</taxon>
        <taxon>Hexapoda</taxon>
        <taxon>Insecta</taxon>
        <taxon>Pterygota</taxon>
        <taxon>Neoptera</taxon>
        <taxon>Paraneoptera</taxon>
        <taxon>Hemiptera</taxon>
        <taxon>Sternorrhyncha</taxon>
        <taxon>Aphidomorpha</taxon>
        <taxon>Aphidoidea</taxon>
        <taxon>Aphididae</taxon>
        <taxon>Sipha</taxon>
    </lineage>
</organism>
<dbReference type="OrthoDB" id="676979at2759"/>
<evidence type="ECO:0000256" key="1">
    <source>
        <dbReference type="ARBA" id="ARBA00004496"/>
    </source>
</evidence>
<dbReference type="PANTHER" id="PTHR46545">
    <property type="entry name" value="LEUCINE-RICH REPEAT-CONTAINING PROTEIN 51"/>
    <property type="match status" value="1"/>
</dbReference>
<keyword evidence="2" id="KW-0963">Cytoplasm</keyword>
<dbReference type="AlphaFoldDB" id="A0A2S2QMC0"/>
<dbReference type="PROSITE" id="PS51450">
    <property type="entry name" value="LRR"/>
    <property type="match status" value="1"/>
</dbReference>
<dbReference type="InterPro" id="IPR001611">
    <property type="entry name" value="Leu-rich_rpt"/>
</dbReference>
<keyword evidence="3" id="KW-0433">Leucine-rich repeat</keyword>
<accession>A0A2S2QMC0</accession>
<reference evidence="5" key="1">
    <citation type="submission" date="2018-04" db="EMBL/GenBank/DDBJ databases">
        <title>Transcriptome assembly of Sipha flava.</title>
        <authorList>
            <person name="Scully E.D."/>
            <person name="Geib S.M."/>
            <person name="Palmer N.A."/>
            <person name="Koch K."/>
            <person name="Bradshaw J."/>
            <person name="Heng-Moss T."/>
            <person name="Sarath G."/>
        </authorList>
    </citation>
    <scope>NUCLEOTIDE SEQUENCE</scope>
</reference>
<comment type="subcellular location">
    <subcellularLocation>
        <location evidence="1">Cytoplasm</location>
    </subcellularLocation>
</comment>
<sequence length="115" mass="13133">MSQEHQEYDTAYQYFKCAKPLDYSSRGLKSLEELNGNGPPLQLSVRGAPKKCRMSKRYKTGSFWLNKNNLEIVNGLRTLAERLFDKADYLSWLDLSHNNLTTISDVAAEDEPVTT</sequence>
<keyword evidence="4" id="KW-0677">Repeat</keyword>
<dbReference type="EMBL" id="GGMS01009635">
    <property type="protein sequence ID" value="MBY78838.1"/>
    <property type="molecule type" value="Transcribed_RNA"/>
</dbReference>
<dbReference type="PANTHER" id="PTHR46545:SF1">
    <property type="entry name" value="LEUCINE-RICH REPEAT-CONTAINING PROTEIN 51"/>
    <property type="match status" value="1"/>
</dbReference>
<evidence type="ECO:0000256" key="3">
    <source>
        <dbReference type="ARBA" id="ARBA00022614"/>
    </source>
</evidence>
<evidence type="ECO:0000256" key="4">
    <source>
        <dbReference type="ARBA" id="ARBA00022737"/>
    </source>
</evidence>
<proteinExistence type="predicted"/>